<dbReference type="EMBL" id="MU393443">
    <property type="protein sequence ID" value="KAI4867892.1"/>
    <property type="molecule type" value="Genomic_DNA"/>
</dbReference>
<gene>
    <name evidence="1" type="ORF">F4820DRAFT_445710</name>
</gene>
<dbReference type="Proteomes" id="UP001497700">
    <property type="component" value="Unassembled WGS sequence"/>
</dbReference>
<sequence>MAKSKKGKQQAAPSKKEQIVSDWEEYFGSGDLPDWQRLMADLGFTEQFASKNQCRKALTHVWVNIRDFLDDTKAGREVHRFDNEKQLSDYTISEGKIYPKKKIQKGSPLQKLLAHIFSPRGRHRK</sequence>
<accession>A0ACB9Z865</accession>
<organism evidence="1 2">
    <name type="scientific">Hypoxylon rubiginosum</name>
    <dbReference type="NCBI Taxonomy" id="110542"/>
    <lineage>
        <taxon>Eukaryota</taxon>
        <taxon>Fungi</taxon>
        <taxon>Dikarya</taxon>
        <taxon>Ascomycota</taxon>
        <taxon>Pezizomycotina</taxon>
        <taxon>Sordariomycetes</taxon>
        <taxon>Xylariomycetidae</taxon>
        <taxon>Xylariales</taxon>
        <taxon>Hypoxylaceae</taxon>
        <taxon>Hypoxylon</taxon>
    </lineage>
</organism>
<evidence type="ECO:0000313" key="1">
    <source>
        <dbReference type="EMBL" id="KAI4867892.1"/>
    </source>
</evidence>
<comment type="caution">
    <text evidence="1">The sequence shown here is derived from an EMBL/GenBank/DDBJ whole genome shotgun (WGS) entry which is preliminary data.</text>
</comment>
<reference evidence="1 2" key="1">
    <citation type="journal article" date="2022" name="New Phytol.">
        <title>Ecological generalism drives hyperdiversity of secondary metabolite gene clusters in xylarialean endophytes.</title>
        <authorList>
            <person name="Franco M.E.E."/>
            <person name="Wisecaver J.H."/>
            <person name="Arnold A.E."/>
            <person name="Ju Y.M."/>
            <person name="Slot J.C."/>
            <person name="Ahrendt S."/>
            <person name="Moore L.P."/>
            <person name="Eastman K.E."/>
            <person name="Scott K."/>
            <person name="Konkel Z."/>
            <person name="Mondo S.J."/>
            <person name="Kuo A."/>
            <person name="Hayes R.D."/>
            <person name="Haridas S."/>
            <person name="Andreopoulos B."/>
            <person name="Riley R."/>
            <person name="LaButti K."/>
            <person name="Pangilinan J."/>
            <person name="Lipzen A."/>
            <person name="Amirebrahimi M."/>
            <person name="Yan J."/>
            <person name="Adam C."/>
            <person name="Keymanesh K."/>
            <person name="Ng V."/>
            <person name="Louie K."/>
            <person name="Northen T."/>
            <person name="Drula E."/>
            <person name="Henrissat B."/>
            <person name="Hsieh H.M."/>
            <person name="Youens-Clark K."/>
            <person name="Lutzoni F."/>
            <person name="Miadlikowska J."/>
            <person name="Eastwood D.C."/>
            <person name="Hamelin R.C."/>
            <person name="Grigoriev I.V."/>
            <person name="U'Ren J.M."/>
        </authorList>
    </citation>
    <scope>NUCLEOTIDE SEQUENCE [LARGE SCALE GENOMIC DNA]</scope>
    <source>
        <strain evidence="1 2">CBS 119005</strain>
    </source>
</reference>
<evidence type="ECO:0000313" key="2">
    <source>
        <dbReference type="Proteomes" id="UP001497700"/>
    </source>
</evidence>
<keyword evidence="2" id="KW-1185">Reference proteome</keyword>
<protein>
    <submittedName>
        <fullName evidence="1">Uncharacterized protein</fullName>
    </submittedName>
</protein>
<name>A0ACB9Z865_9PEZI</name>
<proteinExistence type="predicted"/>